<name>A0A839SB38_9SPHI</name>
<dbReference type="NCBIfam" id="TIGR00360">
    <property type="entry name" value="ComEC_N-term"/>
    <property type="match status" value="1"/>
</dbReference>
<feature type="transmembrane region" description="Helical" evidence="6">
    <location>
        <begin position="275"/>
        <end position="296"/>
    </location>
</feature>
<evidence type="ECO:0000259" key="8">
    <source>
        <dbReference type="Pfam" id="PF13567"/>
    </source>
</evidence>
<dbReference type="RefSeq" id="WP_157750556.1">
    <property type="nucleotide sequence ID" value="NZ_AP017313.1"/>
</dbReference>
<dbReference type="PANTHER" id="PTHR30619:SF1">
    <property type="entry name" value="RECOMBINATION PROTEIN 2"/>
    <property type="match status" value="1"/>
</dbReference>
<dbReference type="EMBL" id="JACHWX010000001">
    <property type="protein sequence ID" value="MBB3054180.1"/>
    <property type="molecule type" value="Genomic_DNA"/>
</dbReference>
<dbReference type="PANTHER" id="PTHR30619">
    <property type="entry name" value="DNA INTERNALIZATION/COMPETENCE PROTEIN COMEC/REC2"/>
    <property type="match status" value="1"/>
</dbReference>
<proteinExistence type="predicted"/>
<comment type="subcellular location">
    <subcellularLocation>
        <location evidence="1">Cell membrane</location>
        <topology evidence="1">Multi-pass membrane protein</topology>
    </subcellularLocation>
</comment>
<feature type="transmembrane region" description="Helical" evidence="6">
    <location>
        <begin position="78"/>
        <end position="97"/>
    </location>
</feature>
<dbReference type="Pfam" id="PF13567">
    <property type="entry name" value="DUF4131"/>
    <property type="match status" value="1"/>
</dbReference>
<evidence type="ECO:0000256" key="6">
    <source>
        <dbReference type="SAM" id="Phobius"/>
    </source>
</evidence>
<feature type="transmembrane region" description="Helical" evidence="6">
    <location>
        <begin position="499"/>
        <end position="520"/>
    </location>
</feature>
<evidence type="ECO:0000256" key="3">
    <source>
        <dbReference type="ARBA" id="ARBA00022692"/>
    </source>
</evidence>
<comment type="caution">
    <text evidence="9">The sequence shown here is derived from an EMBL/GenBank/DDBJ whole genome shotgun (WGS) entry which is preliminary data.</text>
</comment>
<evidence type="ECO:0000256" key="2">
    <source>
        <dbReference type="ARBA" id="ARBA00022475"/>
    </source>
</evidence>
<dbReference type="InterPro" id="IPR052159">
    <property type="entry name" value="Competence_DNA_uptake"/>
</dbReference>
<feature type="domain" description="DUF4131" evidence="8">
    <location>
        <begin position="49"/>
        <end position="206"/>
    </location>
</feature>
<dbReference type="InterPro" id="IPR004477">
    <property type="entry name" value="ComEC_N"/>
</dbReference>
<evidence type="ECO:0000259" key="7">
    <source>
        <dbReference type="Pfam" id="PF03772"/>
    </source>
</evidence>
<evidence type="ECO:0000313" key="9">
    <source>
        <dbReference type="EMBL" id="MBB3054180.1"/>
    </source>
</evidence>
<accession>A0A839SB38</accession>
<keyword evidence="4 6" id="KW-1133">Transmembrane helix</keyword>
<dbReference type="InterPro" id="IPR025405">
    <property type="entry name" value="DUF4131"/>
</dbReference>
<evidence type="ECO:0000256" key="1">
    <source>
        <dbReference type="ARBA" id="ARBA00004651"/>
    </source>
</evidence>
<dbReference type="Proteomes" id="UP000539265">
    <property type="component" value="Unassembled WGS sequence"/>
</dbReference>
<reference evidence="9" key="1">
    <citation type="submission" date="2020-08" db="EMBL/GenBank/DDBJ databases">
        <title>Genomic Encyclopedia of Type Strains, Phase III (KMG-III): the genomes of soil and plant-associated and newly described type strains.</title>
        <authorList>
            <person name="Whitman W."/>
        </authorList>
    </citation>
    <scope>NUCLEOTIDE SEQUENCE [LARGE SCALE GENOMIC DNA]</scope>
    <source>
        <strain evidence="9">CECT 8628</strain>
    </source>
</reference>
<organism evidence="9 10">
    <name type="scientific">Mucilaginibacter gotjawali</name>
    <dbReference type="NCBI Taxonomy" id="1550579"/>
    <lineage>
        <taxon>Bacteria</taxon>
        <taxon>Pseudomonadati</taxon>
        <taxon>Bacteroidota</taxon>
        <taxon>Sphingobacteriia</taxon>
        <taxon>Sphingobacteriales</taxon>
        <taxon>Sphingobacteriaceae</taxon>
        <taxon>Mucilaginibacter</taxon>
    </lineage>
</organism>
<dbReference type="AlphaFoldDB" id="A0A839SB38"/>
<feature type="transmembrane region" description="Helical" evidence="6">
    <location>
        <begin position="435"/>
        <end position="460"/>
    </location>
</feature>
<sequence length="713" mass="80931">MKSYLYFSIVYGTMIPNHKGEIPVVVLLLPFLLGIIAGLSLFAGVELNWLVTIFAFFSIAFILLNLNYTRLKLYKHRWLGGSLIAVILFLFGCIIVFKNSERDAKDHFSKNTAQYLVISINNEPLLKNGLLRFSAKVEASENNGIPKQTSGTLLVTIKDSAANHLYYGDELLIPAKYKPIDPPFNPAEFNYKKYLAYKNIYYQAFLFPKQYKVIAAHTGNPLIAHSLRLRQHLVEEIKLNMRDTGAIAVASTLLLGYKADLSEDILQAYKNTGTVYVLTVSGSQVAILYLLLSFLLQFLNPYKYGKLIRAAIILAVIWYYAMLTGFSLAVCRVDVMVSLVIIGKSSRRYINTLNLLAVSAFVLLIYDPFFITEAGFQLSFIAVSGLIVLQPVVYQWQKFKNKWVDKAWALCSVSIAAQMVIFPISALYFHQFPVYFLISNLFVAVPAALVMYGGILFLLLPKIPVVSASIAFVLEKTIVIMNKGLAYIEHAPYSVISKIWLTIPEYFILYAIIISLFYFLYDRKLWLLKFSLICTLTLCISFSIKSIRQSDSKEIVWLNLKKHQGIIFKDGNKAIVLSDLKSTDKTYAYSVQPYLDSCQVSDIKLYNLDQDINTDWIRKKYGLVQFLNTTVLMPGKELYANDFRQKIKTNYIYITGNPDNALNGIHRNFECAAVIIDGSNSDAKINEWTKQLNTEHVNFNILKRNNSIISISK</sequence>
<keyword evidence="3 6" id="KW-0812">Transmembrane</keyword>
<dbReference type="GO" id="GO:0005886">
    <property type="term" value="C:plasma membrane"/>
    <property type="evidence" value="ECO:0007669"/>
    <property type="project" value="UniProtKB-SubCell"/>
</dbReference>
<dbReference type="Pfam" id="PF03772">
    <property type="entry name" value="Competence"/>
    <property type="match status" value="1"/>
</dbReference>
<evidence type="ECO:0000256" key="5">
    <source>
        <dbReference type="ARBA" id="ARBA00023136"/>
    </source>
</evidence>
<keyword evidence="10" id="KW-1185">Reference proteome</keyword>
<evidence type="ECO:0000313" key="10">
    <source>
        <dbReference type="Proteomes" id="UP000539265"/>
    </source>
</evidence>
<keyword evidence="2" id="KW-1003">Cell membrane</keyword>
<dbReference type="OrthoDB" id="9761531at2"/>
<gene>
    <name evidence="9" type="ORF">FHS11_000584</name>
</gene>
<protein>
    <submittedName>
        <fullName evidence="9">Competence protein ComEC</fullName>
    </submittedName>
</protein>
<feature type="transmembrane region" description="Helical" evidence="6">
    <location>
        <begin position="22"/>
        <end position="42"/>
    </location>
</feature>
<feature type="transmembrane region" description="Helical" evidence="6">
    <location>
        <begin position="408"/>
        <end position="429"/>
    </location>
</feature>
<evidence type="ECO:0000256" key="4">
    <source>
        <dbReference type="ARBA" id="ARBA00022989"/>
    </source>
</evidence>
<keyword evidence="5 6" id="KW-0472">Membrane</keyword>
<feature type="transmembrane region" description="Helical" evidence="6">
    <location>
        <begin position="352"/>
        <end position="371"/>
    </location>
</feature>
<feature type="transmembrane region" description="Helical" evidence="6">
    <location>
        <begin position="49"/>
        <end position="66"/>
    </location>
</feature>
<feature type="transmembrane region" description="Helical" evidence="6">
    <location>
        <begin position="526"/>
        <end position="544"/>
    </location>
</feature>
<feature type="domain" description="ComEC/Rec2-related protein" evidence="7">
    <location>
        <begin position="253"/>
        <end position="520"/>
    </location>
</feature>
<feature type="transmembrane region" description="Helical" evidence="6">
    <location>
        <begin position="377"/>
        <end position="396"/>
    </location>
</feature>
<feature type="transmembrane region" description="Helical" evidence="6">
    <location>
        <begin position="308"/>
        <end position="331"/>
    </location>
</feature>